<feature type="domain" description="NACHT" evidence="2">
    <location>
        <begin position="121"/>
        <end position="249"/>
    </location>
</feature>
<feature type="transmembrane region" description="Helical" evidence="1">
    <location>
        <begin position="428"/>
        <end position="448"/>
    </location>
</feature>
<organism evidence="3 4">
    <name type="scientific">Streptomyces boetiae</name>
    <dbReference type="NCBI Taxonomy" id="3075541"/>
    <lineage>
        <taxon>Bacteria</taxon>
        <taxon>Bacillati</taxon>
        <taxon>Actinomycetota</taxon>
        <taxon>Actinomycetes</taxon>
        <taxon>Kitasatosporales</taxon>
        <taxon>Streptomycetaceae</taxon>
        <taxon>Streptomyces</taxon>
    </lineage>
</organism>
<proteinExistence type="predicted"/>
<dbReference type="SUPFAM" id="SSF52540">
    <property type="entry name" value="P-loop containing nucleoside triphosphate hydrolases"/>
    <property type="match status" value="1"/>
</dbReference>
<dbReference type="Gene3D" id="3.40.50.300">
    <property type="entry name" value="P-loop containing nucleotide triphosphate hydrolases"/>
    <property type="match status" value="1"/>
</dbReference>
<protein>
    <submittedName>
        <fullName evidence="3">NACHT domain-containing protein</fullName>
    </submittedName>
</protein>
<keyword evidence="1" id="KW-1133">Transmembrane helix</keyword>
<evidence type="ECO:0000313" key="3">
    <source>
        <dbReference type="EMBL" id="MDT0310608.1"/>
    </source>
</evidence>
<dbReference type="RefSeq" id="WP_311633574.1">
    <property type="nucleotide sequence ID" value="NZ_JAVREN010000085.1"/>
</dbReference>
<keyword evidence="1" id="KW-0812">Transmembrane</keyword>
<dbReference type="Pfam" id="PF05729">
    <property type="entry name" value="NACHT"/>
    <property type="match status" value="1"/>
</dbReference>
<gene>
    <name evidence="3" type="ORF">RM780_27210</name>
</gene>
<keyword evidence="1" id="KW-0472">Membrane</keyword>
<comment type="caution">
    <text evidence="3">The sequence shown here is derived from an EMBL/GenBank/DDBJ whole genome shotgun (WGS) entry which is preliminary data.</text>
</comment>
<feature type="transmembrane region" description="Helical" evidence="1">
    <location>
        <begin position="494"/>
        <end position="524"/>
    </location>
</feature>
<dbReference type="EMBL" id="JAVREN010000085">
    <property type="protein sequence ID" value="MDT0310608.1"/>
    <property type="molecule type" value="Genomic_DNA"/>
</dbReference>
<dbReference type="InterPro" id="IPR027417">
    <property type="entry name" value="P-loop_NTPase"/>
</dbReference>
<keyword evidence="4" id="KW-1185">Reference proteome</keyword>
<evidence type="ECO:0000259" key="2">
    <source>
        <dbReference type="PROSITE" id="PS50837"/>
    </source>
</evidence>
<dbReference type="PROSITE" id="PS50837">
    <property type="entry name" value="NACHT"/>
    <property type="match status" value="1"/>
</dbReference>
<dbReference type="Proteomes" id="UP001183388">
    <property type="component" value="Unassembled WGS sequence"/>
</dbReference>
<reference evidence="4" key="1">
    <citation type="submission" date="2023-07" db="EMBL/GenBank/DDBJ databases">
        <title>30 novel species of actinomycetes from the DSMZ collection.</title>
        <authorList>
            <person name="Nouioui I."/>
        </authorList>
    </citation>
    <scope>NUCLEOTIDE SEQUENCE [LARGE SCALE GENOMIC DNA]</scope>
    <source>
        <strain evidence="4">DSM 44917</strain>
    </source>
</reference>
<name>A0ABU2LG91_9ACTN</name>
<dbReference type="InterPro" id="IPR007111">
    <property type="entry name" value="NACHT_NTPase"/>
</dbReference>
<feature type="transmembrane region" description="Helical" evidence="1">
    <location>
        <begin position="454"/>
        <end position="473"/>
    </location>
</feature>
<feature type="transmembrane region" description="Helical" evidence="1">
    <location>
        <begin position="530"/>
        <end position="550"/>
    </location>
</feature>
<feature type="transmembrane region" description="Helical" evidence="1">
    <location>
        <begin position="27"/>
        <end position="45"/>
    </location>
</feature>
<evidence type="ECO:0000313" key="4">
    <source>
        <dbReference type="Proteomes" id="UP001183388"/>
    </source>
</evidence>
<sequence length="673" mass="70226">MAVLVLGTALVLVVVRSGTGDVDPAGALVGAAGLAAGVWAVVLGVQARGWQDSDTAGLADRLAAVVLEAETAVWRGLLGGSDRTIDVPFVHRPAPAHEAAGAAPSGTLREVAGYYRSLRPGRLVVTGAPGAGKTVLALHLMLLLLQDRAPGDPVPVRLPLPGFDPAQHKPDRALAEWVAARLATDYGLRPAAAAALVAARKVLPVLDGLDEMDTDPRPGYRSRAAAALRAMNAYQQGTAKGQLIVTCRTAPYAALEALRVWAHDAARIDIVSLGAGAAWDFLTGRVTDTSRWEGVLDRLAADPAGPLAQGLSTPWRLTLAATVYEQREPATGVHPRHPGELLDPALDTPDKVRDHLLGLFIPAATAIHPAPDGTAHNPEHVRAWLTTLARYLNTNATTGRTLSGRALPGTDILQHELWPLTGGHRARVIAAAVTGAIPMAAGVAAAAATAEPSAAASAALIPVLWALVSWLTVWPEPGTLDLRRLRTPADRHDLVFRLAFGLMLGLMLGVTFGFILGVTLGLAVGFPSGLASGLAYGLGYGLAFGLMAGFTRPGTVGAVSAKDVLRKAHVFGLAFGLAFGFVSGFAVGFVSGFAVGLAAGLATGLAAGLAAGSVSVRYVVLLWLARRGSGRWLPWRLGRFLEWCCQAGLMRTAGIAYQFRHRELQDFLARTAP</sequence>
<feature type="transmembrane region" description="Helical" evidence="1">
    <location>
        <begin position="605"/>
        <end position="625"/>
    </location>
</feature>
<accession>A0ABU2LG91</accession>
<evidence type="ECO:0000256" key="1">
    <source>
        <dbReference type="SAM" id="Phobius"/>
    </source>
</evidence>
<feature type="transmembrane region" description="Helical" evidence="1">
    <location>
        <begin position="570"/>
        <end position="599"/>
    </location>
</feature>